<protein>
    <recommendedName>
        <fullName evidence="3">Zinc ribbon domain-containing protein</fullName>
    </recommendedName>
</protein>
<dbReference type="RefSeq" id="WP_220620630.1">
    <property type="nucleotide sequence ID" value="NZ_RKLR01000019.1"/>
</dbReference>
<evidence type="ECO:0000313" key="2">
    <source>
        <dbReference type="Proteomes" id="UP001430377"/>
    </source>
</evidence>
<organism evidence="1 2">
    <name type="scientific">Haloarcula rubra</name>
    <dbReference type="NCBI Taxonomy" id="2487747"/>
    <lineage>
        <taxon>Archaea</taxon>
        <taxon>Methanobacteriati</taxon>
        <taxon>Methanobacteriota</taxon>
        <taxon>Stenosarchaea group</taxon>
        <taxon>Halobacteria</taxon>
        <taxon>Halobacteriales</taxon>
        <taxon>Haloarculaceae</taxon>
        <taxon>Haloarcula</taxon>
    </lineage>
</organism>
<keyword evidence="2" id="KW-1185">Reference proteome</keyword>
<dbReference type="EMBL" id="RKLR01000019">
    <property type="protein sequence ID" value="MBX0325769.1"/>
    <property type="molecule type" value="Genomic_DNA"/>
</dbReference>
<dbReference type="Proteomes" id="UP001430377">
    <property type="component" value="Unassembled WGS sequence"/>
</dbReference>
<proteinExistence type="predicted"/>
<sequence length="61" mass="6272">MADAIDVSANFCPECGQPVESAQSFAVDEDIIEQGAFEKAGAHAVVESGQISIYSHGEGSA</sequence>
<gene>
    <name evidence="1" type="ORF">EGH21_22385</name>
</gene>
<evidence type="ECO:0008006" key="3">
    <source>
        <dbReference type="Google" id="ProtNLM"/>
    </source>
</evidence>
<evidence type="ECO:0000313" key="1">
    <source>
        <dbReference type="EMBL" id="MBX0325769.1"/>
    </source>
</evidence>
<dbReference type="AlphaFoldDB" id="A0AAW4Q0H3"/>
<reference evidence="1 2" key="1">
    <citation type="submission" date="2021-06" db="EMBL/GenBank/DDBJ databases">
        <title>Halomicroarcula sp. a new haloarchaeum isolated from saline soil.</title>
        <authorList>
            <person name="Duran-Viseras A."/>
            <person name="Sanchez-Porro C."/>
            <person name="Ventosa A."/>
        </authorList>
    </citation>
    <scope>NUCLEOTIDE SEQUENCE [LARGE SCALE GENOMIC DNA]</scope>
    <source>
        <strain evidence="1 2">F13</strain>
    </source>
</reference>
<name>A0AAW4Q0H3_9EURY</name>
<accession>A0AAW4Q0H3</accession>
<comment type="caution">
    <text evidence="1">The sequence shown here is derived from an EMBL/GenBank/DDBJ whole genome shotgun (WGS) entry which is preliminary data.</text>
</comment>